<proteinExistence type="predicted"/>
<dbReference type="EMBL" id="JAFCIX010000575">
    <property type="protein sequence ID" value="KAH6586254.1"/>
    <property type="molecule type" value="Genomic_DNA"/>
</dbReference>
<evidence type="ECO:0000313" key="2">
    <source>
        <dbReference type="EMBL" id="KAH6586254.1"/>
    </source>
</evidence>
<protein>
    <submittedName>
        <fullName evidence="2">Uncharacterized protein</fullName>
    </submittedName>
</protein>
<keyword evidence="3" id="KW-1185">Reference proteome</keyword>
<feature type="region of interest" description="Disordered" evidence="1">
    <location>
        <begin position="89"/>
        <end position="130"/>
    </location>
</feature>
<gene>
    <name evidence="2" type="ORF">BASA50_000718</name>
</gene>
<comment type="caution">
    <text evidence="2">The sequence shown here is derived from an EMBL/GenBank/DDBJ whole genome shotgun (WGS) entry which is preliminary data.</text>
</comment>
<organism evidence="2 3">
    <name type="scientific">Batrachochytrium salamandrivorans</name>
    <dbReference type="NCBI Taxonomy" id="1357716"/>
    <lineage>
        <taxon>Eukaryota</taxon>
        <taxon>Fungi</taxon>
        <taxon>Fungi incertae sedis</taxon>
        <taxon>Chytridiomycota</taxon>
        <taxon>Chytridiomycota incertae sedis</taxon>
        <taxon>Chytridiomycetes</taxon>
        <taxon>Rhizophydiales</taxon>
        <taxon>Rhizophydiales incertae sedis</taxon>
        <taxon>Batrachochytrium</taxon>
    </lineage>
</organism>
<name>A0ABQ8ETC3_9FUNG</name>
<sequence length="130" mass="13946">MATTFVAPETTPLHLRILSRSRPQLASIITSVEAFHIEAQNASQNHAITARSSQLLPSTAFQLVQLSAAIAWEQTARPSSAPLYLAEKHTHRNRTSADTTTAAAAGSLASTPSKLKVEKKKSKKAGSKWA</sequence>
<evidence type="ECO:0000313" key="3">
    <source>
        <dbReference type="Proteomes" id="UP001648503"/>
    </source>
</evidence>
<accession>A0ABQ8ETC3</accession>
<feature type="compositionally biased region" description="Low complexity" evidence="1">
    <location>
        <begin position="96"/>
        <end position="114"/>
    </location>
</feature>
<dbReference type="Proteomes" id="UP001648503">
    <property type="component" value="Unassembled WGS sequence"/>
</dbReference>
<evidence type="ECO:0000256" key="1">
    <source>
        <dbReference type="SAM" id="MobiDB-lite"/>
    </source>
</evidence>
<reference evidence="2 3" key="1">
    <citation type="submission" date="2021-02" db="EMBL/GenBank/DDBJ databases">
        <title>Variation within the Batrachochytrium salamandrivorans European outbreak.</title>
        <authorList>
            <person name="Kelly M."/>
            <person name="Pasmans F."/>
            <person name="Shea T.P."/>
            <person name="Munoz J.F."/>
            <person name="Carranza S."/>
            <person name="Cuomo C.A."/>
            <person name="Martel A."/>
        </authorList>
    </citation>
    <scope>NUCLEOTIDE SEQUENCE [LARGE SCALE GENOMIC DNA]</scope>
    <source>
        <strain evidence="2 3">AMFP18/2</strain>
    </source>
</reference>
<feature type="compositionally biased region" description="Basic residues" evidence="1">
    <location>
        <begin position="117"/>
        <end position="130"/>
    </location>
</feature>